<protein>
    <recommendedName>
        <fullName evidence="3">Baseplate protein J-like domain-containing protein</fullName>
    </recommendedName>
</protein>
<reference evidence="1 2" key="1">
    <citation type="journal article" date="2020" name="Fungal Divers.">
        <title>Resolving the Mortierellaceae phylogeny through synthesis of multi-gene phylogenetics and phylogenomics.</title>
        <authorList>
            <person name="Vandepol N."/>
            <person name="Liber J."/>
            <person name="Desiro A."/>
            <person name="Na H."/>
            <person name="Kennedy M."/>
            <person name="Barry K."/>
            <person name="Grigoriev I.V."/>
            <person name="Miller A.N."/>
            <person name="O'Donnell K."/>
            <person name="Stajich J.E."/>
            <person name="Bonito G."/>
        </authorList>
    </citation>
    <scope>NUCLEOTIDE SEQUENCE [LARGE SCALE GENOMIC DNA]</scope>
    <source>
        <strain evidence="1 2">AD045</strain>
    </source>
</reference>
<keyword evidence="2" id="KW-1185">Reference proteome</keyword>
<dbReference type="EMBL" id="JAAAIM010001149">
    <property type="protein sequence ID" value="KAG0281901.1"/>
    <property type="molecule type" value="Genomic_DNA"/>
</dbReference>
<evidence type="ECO:0000313" key="2">
    <source>
        <dbReference type="Proteomes" id="UP001194696"/>
    </source>
</evidence>
<proteinExistence type="predicted"/>
<evidence type="ECO:0008006" key="3">
    <source>
        <dbReference type="Google" id="ProtNLM"/>
    </source>
</evidence>
<dbReference type="Proteomes" id="UP001194696">
    <property type="component" value="Unassembled WGS sequence"/>
</dbReference>
<gene>
    <name evidence="1" type="ORF">BGZ96_000969</name>
</gene>
<accession>A0ABQ7JNF7</accession>
<organism evidence="1 2">
    <name type="scientific">Linnemannia gamsii</name>
    <dbReference type="NCBI Taxonomy" id="64522"/>
    <lineage>
        <taxon>Eukaryota</taxon>
        <taxon>Fungi</taxon>
        <taxon>Fungi incertae sedis</taxon>
        <taxon>Mucoromycota</taxon>
        <taxon>Mortierellomycotina</taxon>
        <taxon>Mortierellomycetes</taxon>
        <taxon>Mortierellales</taxon>
        <taxon>Mortierellaceae</taxon>
        <taxon>Linnemannia</taxon>
    </lineage>
</organism>
<dbReference type="Pfam" id="PF10934">
    <property type="entry name" value="Sheath_initiator"/>
    <property type="match status" value="1"/>
</dbReference>
<sequence>MKVRRLDANHDWTFGQGRANYANHAESVEQRVKSRLLSFQGDWFLDLEHGLPWLPNFERPADLRQIESMVKRTILQTHGRYACLKNMAQLTDQGFIIERLDANLAQLDASFRTIYGADINTDPDSPDGQLIGLIAQIKTDLEELAESIYKALDPEAASGVWLEQRVAYAGLTRRQARYSYLRNTILTGTPNTLIPAGAVLTDPHHHRWLLVTDTTLNAEGSAKTDFRSEMLGAFPLPAETRLTIETLFLGWRSAQNSQAAEVGEEEETDAELRRRFFISRAKAAQNSVDGMIVKLLQLTDVRQAVCLENDTDLTNADDVPAHSLNIIVEGGSDADIAQVIFDNKTAGTGLRGGVQCQIRDNKNMARMIRFDRPAVVACAAYLEVRRNAHFTAVNIDAIKAAIAQTPFSIGEAVLLSRLYSPINTVQGFWVETLRIGRYGETLTASNIEIGVREMARFASADIEVVVL</sequence>
<name>A0ABQ7JNF7_9FUNG</name>
<dbReference type="InterPro" id="IPR020288">
    <property type="entry name" value="Sheath_initiator"/>
</dbReference>
<evidence type="ECO:0000313" key="1">
    <source>
        <dbReference type="EMBL" id="KAG0281901.1"/>
    </source>
</evidence>
<comment type="caution">
    <text evidence="1">The sequence shown here is derived from an EMBL/GenBank/DDBJ whole genome shotgun (WGS) entry which is preliminary data.</text>
</comment>